<gene>
    <name evidence="14" type="primary">coaA</name>
    <name evidence="17" type="ORF">EU981_01460</name>
</gene>
<dbReference type="Proteomes" id="UP000736856">
    <property type="component" value="Unassembled WGS sequence"/>
</dbReference>
<dbReference type="EMBL" id="SEOL01000001">
    <property type="protein sequence ID" value="MBL0848760.1"/>
    <property type="molecule type" value="Genomic_DNA"/>
</dbReference>
<evidence type="ECO:0000256" key="8">
    <source>
        <dbReference type="ARBA" id="ARBA00022679"/>
    </source>
</evidence>
<dbReference type="GO" id="GO:0005737">
    <property type="term" value="C:cytoplasm"/>
    <property type="evidence" value="ECO:0007669"/>
    <property type="project" value="UniProtKB-SubCell"/>
</dbReference>
<evidence type="ECO:0000313" key="18">
    <source>
        <dbReference type="Proteomes" id="UP000736856"/>
    </source>
</evidence>
<name>A0A937ABM3_9HYPH</name>
<protein>
    <recommendedName>
        <fullName evidence="6 14">Pantothenate kinase</fullName>
        <ecNumber evidence="5 14">2.7.1.33</ecNumber>
    </recommendedName>
    <alternativeName>
        <fullName evidence="13 14">Pantothenic acid kinase</fullName>
    </alternativeName>
</protein>
<comment type="similarity">
    <text evidence="4 14 15">Belongs to the prokaryotic pantothenate kinase family.</text>
</comment>
<keyword evidence="10 14" id="KW-0418">Kinase</keyword>
<evidence type="ECO:0000256" key="13">
    <source>
        <dbReference type="ARBA" id="ARBA00032866"/>
    </source>
</evidence>
<evidence type="ECO:0000256" key="7">
    <source>
        <dbReference type="ARBA" id="ARBA00022490"/>
    </source>
</evidence>
<evidence type="ECO:0000259" key="16">
    <source>
        <dbReference type="Pfam" id="PF00485"/>
    </source>
</evidence>
<organism evidence="17 18">
    <name type="scientific">Candidatus Liberibacter ctenarytainae</name>
    <dbReference type="NCBI Taxonomy" id="2020335"/>
    <lineage>
        <taxon>Bacteria</taxon>
        <taxon>Pseudomonadati</taxon>
        <taxon>Pseudomonadota</taxon>
        <taxon>Alphaproteobacteria</taxon>
        <taxon>Hyphomicrobiales</taxon>
        <taxon>Rhizobiaceae</taxon>
        <taxon>Liberibacter</taxon>
    </lineage>
</organism>
<comment type="subcellular location">
    <subcellularLocation>
        <location evidence="2 14 15">Cytoplasm</location>
    </subcellularLocation>
</comment>
<evidence type="ECO:0000256" key="6">
    <source>
        <dbReference type="ARBA" id="ARBA00015080"/>
    </source>
</evidence>
<evidence type="ECO:0000256" key="5">
    <source>
        <dbReference type="ARBA" id="ARBA00012102"/>
    </source>
</evidence>
<dbReference type="GO" id="GO:0015937">
    <property type="term" value="P:coenzyme A biosynthetic process"/>
    <property type="evidence" value="ECO:0007669"/>
    <property type="project" value="UniProtKB-UniRule"/>
</dbReference>
<comment type="caution">
    <text evidence="17">The sequence shown here is derived from an EMBL/GenBank/DDBJ whole genome shotgun (WGS) entry which is preliminary data.</text>
</comment>
<dbReference type="HAMAP" id="MF_00215">
    <property type="entry name" value="Pantothen_kinase_1"/>
    <property type="match status" value="1"/>
</dbReference>
<feature type="binding site" evidence="14">
    <location>
        <begin position="80"/>
        <end position="87"/>
    </location>
    <ligand>
        <name>ATP</name>
        <dbReference type="ChEBI" id="CHEBI:30616"/>
    </ligand>
</feature>
<keyword evidence="8 14" id="KW-0808">Transferase</keyword>
<sequence>MQKIFKNHDNNHYDSFTSQQWENFLSHIPLTVPKESIERLMSFNSLIDVDEIWKIFLPLSRLMFTNATKTKTPFIIGIAGSVAVGKSTIARILYELLQQWSSNPKVELISTDGFLFPNTILKKKNLMHRKGFPESYQLNKLLIFLSDIKNRKKYVYAPRYSHSKYDIIDGEFDTLTETDILILEGINVLQKNHMLENEKKTPIVSDFCNFSIYINAEEDLIQKWYTNRSLTLRKMAFANPMSYFYRFTQMSEYQYQKNVTKIWRDINLPNLIQNILPTRKRADLIINKGEDHFVKTIELKKL</sequence>
<dbReference type="InterPro" id="IPR006083">
    <property type="entry name" value="PRK/URK"/>
</dbReference>
<keyword evidence="7 14" id="KW-0963">Cytoplasm</keyword>
<evidence type="ECO:0000256" key="9">
    <source>
        <dbReference type="ARBA" id="ARBA00022741"/>
    </source>
</evidence>
<dbReference type="InterPro" id="IPR027417">
    <property type="entry name" value="P-loop_NTPase"/>
</dbReference>
<dbReference type="NCBIfam" id="TIGR00554">
    <property type="entry name" value="panK_bact"/>
    <property type="match status" value="1"/>
</dbReference>
<evidence type="ECO:0000256" key="1">
    <source>
        <dbReference type="ARBA" id="ARBA00001206"/>
    </source>
</evidence>
<proteinExistence type="inferred from homology"/>
<dbReference type="EC" id="2.7.1.33" evidence="5 14"/>
<evidence type="ECO:0000256" key="11">
    <source>
        <dbReference type="ARBA" id="ARBA00022840"/>
    </source>
</evidence>
<keyword evidence="11 14" id="KW-0067">ATP-binding</keyword>
<evidence type="ECO:0000256" key="10">
    <source>
        <dbReference type="ARBA" id="ARBA00022777"/>
    </source>
</evidence>
<reference evidence="17" key="1">
    <citation type="submission" date="2019-02" db="EMBL/GenBank/DDBJ databases">
        <title>A novel Candidatus Liberibacter species associated with the New Zealand native fuchsia psyllid, Ctenarytaina fuchsiae.</title>
        <authorList>
            <person name="Thompson S.M."/>
            <person name="Jorgensen N."/>
            <person name="David C."/>
            <person name="Bulman S.R."/>
            <person name="Smith G.R."/>
        </authorList>
    </citation>
    <scope>NUCLEOTIDE SEQUENCE</scope>
    <source>
        <strain evidence="17">Oxford</strain>
    </source>
</reference>
<dbReference type="Pfam" id="PF00485">
    <property type="entry name" value="PRK"/>
    <property type="match status" value="1"/>
</dbReference>
<dbReference type="AlphaFoldDB" id="A0A937ABM3"/>
<dbReference type="CDD" id="cd02025">
    <property type="entry name" value="PanK"/>
    <property type="match status" value="1"/>
</dbReference>
<evidence type="ECO:0000256" key="15">
    <source>
        <dbReference type="RuleBase" id="RU003530"/>
    </source>
</evidence>
<evidence type="ECO:0000256" key="14">
    <source>
        <dbReference type="HAMAP-Rule" id="MF_00215"/>
    </source>
</evidence>
<comment type="catalytic activity">
    <reaction evidence="1 14 15">
        <text>(R)-pantothenate + ATP = (R)-4'-phosphopantothenate + ADP + H(+)</text>
        <dbReference type="Rhea" id="RHEA:16373"/>
        <dbReference type="ChEBI" id="CHEBI:10986"/>
        <dbReference type="ChEBI" id="CHEBI:15378"/>
        <dbReference type="ChEBI" id="CHEBI:29032"/>
        <dbReference type="ChEBI" id="CHEBI:30616"/>
        <dbReference type="ChEBI" id="CHEBI:456216"/>
        <dbReference type="EC" id="2.7.1.33"/>
    </reaction>
</comment>
<keyword evidence="12 14" id="KW-0173">Coenzyme A biosynthesis</keyword>
<evidence type="ECO:0000256" key="3">
    <source>
        <dbReference type="ARBA" id="ARBA00005225"/>
    </source>
</evidence>
<dbReference type="InterPro" id="IPR004566">
    <property type="entry name" value="PanK"/>
</dbReference>
<dbReference type="PIRSF" id="PIRSF000545">
    <property type="entry name" value="Pantothenate_kin"/>
    <property type="match status" value="1"/>
</dbReference>
<evidence type="ECO:0000256" key="12">
    <source>
        <dbReference type="ARBA" id="ARBA00022993"/>
    </source>
</evidence>
<evidence type="ECO:0000256" key="2">
    <source>
        <dbReference type="ARBA" id="ARBA00004496"/>
    </source>
</evidence>
<comment type="pathway">
    <text evidence="3 14 15">Cofactor biosynthesis; coenzyme A biosynthesis; CoA from (R)-pantothenate: step 1/5.</text>
</comment>
<dbReference type="PANTHER" id="PTHR10285">
    <property type="entry name" value="URIDINE KINASE"/>
    <property type="match status" value="1"/>
</dbReference>
<keyword evidence="9 14" id="KW-0547">Nucleotide-binding</keyword>
<dbReference type="GO" id="GO:0005524">
    <property type="term" value="F:ATP binding"/>
    <property type="evidence" value="ECO:0007669"/>
    <property type="project" value="UniProtKB-UniRule"/>
</dbReference>
<dbReference type="SUPFAM" id="SSF52540">
    <property type="entry name" value="P-loop containing nucleoside triphosphate hydrolases"/>
    <property type="match status" value="1"/>
</dbReference>
<dbReference type="GO" id="GO:0004594">
    <property type="term" value="F:pantothenate kinase activity"/>
    <property type="evidence" value="ECO:0007669"/>
    <property type="project" value="UniProtKB-UniRule"/>
</dbReference>
<feature type="domain" description="Phosphoribulokinase/uridine kinase" evidence="16">
    <location>
        <begin position="75"/>
        <end position="231"/>
    </location>
</feature>
<accession>A0A937ABM3</accession>
<evidence type="ECO:0000256" key="4">
    <source>
        <dbReference type="ARBA" id="ARBA00006087"/>
    </source>
</evidence>
<evidence type="ECO:0000313" key="17">
    <source>
        <dbReference type="EMBL" id="MBL0848760.1"/>
    </source>
</evidence>
<dbReference type="Gene3D" id="3.40.50.300">
    <property type="entry name" value="P-loop containing nucleotide triphosphate hydrolases"/>
    <property type="match status" value="1"/>
</dbReference>